<dbReference type="InterPro" id="IPR013507">
    <property type="entry name" value="DNA_mismatch_S5_2-like"/>
</dbReference>
<dbReference type="GO" id="GO:0032389">
    <property type="term" value="C:MutLalpha complex"/>
    <property type="evidence" value="ECO:0007669"/>
    <property type="project" value="TreeGrafter"/>
</dbReference>
<dbReference type="GO" id="GO:0005524">
    <property type="term" value="F:ATP binding"/>
    <property type="evidence" value="ECO:0007669"/>
    <property type="project" value="InterPro"/>
</dbReference>
<dbReference type="InterPro" id="IPR036890">
    <property type="entry name" value="HATPase_C_sf"/>
</dbReference>
<evidence type="ECO:0000259" key="4">
    <source>
        <dbReference type="SMART" id="SM01340"/>
    </source>
</evidence>
<comment type="caution">
    <text evidence="5">The sequence shown here is derived from an EMBL/GenBank/DDBJ whole genome shotgun (WGS) entry which is preliminary data.</text>
</comment>
<dbReference type="InterPro" id="IPR020568">
    <property type="entry name" value="Ribosomal_Su5_D2-typ_SF"/>
</dbReference>
<protein>
    <recommendedName>
        <fullName evidence="4">DNA mismatch repair protein S5 domain-containing protein</fullName>
    </recommendedName>
</protein>
<evidence type="ECO:0000256" key="1">
    <source>
        <dbReference type="ARBA" id="ARBA00006082"/>
    </source>
</evidence>
<dbReference type="PANTHER" id="PTHR10073">
    <property type="entry name" value="DNA MISMATCH REPAIR PROTEIN MLH, PMS, MUTL"/>
    <property type="match status" value="1"/>
</dbReference>
<feature type="domain" description="DNA mismatch repair protein S5" evidence="4">
    <location>
        <begin position="217"/>
        <end position="358"/>
    </location>
</feature>
<feature type="compositionally biased region" description="Polar residues" evidence="3">
    <location>
        <begin position="688"/>
        <end position="704"/>
    </location>
</feature>
<dbReference type="InterPro" id="IPR014721">
    <property type="entry name" value="Ribsml_uS5_D2-typ_fold_subgr"/>
</dbReference>
<dbReference type="InterPro" id="IPR002099">
    <property type="entry name" value="MutL/Mlh/PMS"/>
</dbReference>
<dbReference type="AlphaFoldDB" id="A0A428S7E4"/>
<dbReference type="GO" id="GO:0061982">
    <property type="term" value="P:meiosis I cell cycle process"/>
    <property type="evidence" value="ECO:0007669"/>
    <property type="project" value="UniProtKB-ARBA"/>
</dbReference>
<sequence length="992" mass="108852">MSISALPPSTARLLGSSSAIADPLSLAKELVDNSIDAGATSIEVTIASNTVDKIQVRDNGRGIRLEDYDYLGRRAHTSKLRSFEELEFKGGTTLGFRGEALASANSLATIKVSTRTAQDPVGSLLFLKFGRGGVEKQQPISSSVGTTVQAWKLFENIPVRKQTALKGSRKTLTNTKKLLEGYALALPHLKLSFKVPGDPCQSWLYSPCSSKNTREAITQVFGHALVTQLDEVSSDTGTDGPPTNSSRDIVLTAFLPSRGSDAKIVKSKGAFISVDSRPISSATGTGKKIVAIFKASISRTLASTKDLRSLPNPFMQLSIKCQPGSYDPNVSPLKDEVLFKDEPAILDCFQALCDKVYGGKDSVTTGMTPRREEQRNLRITRQMQREASLPQTTETPRGSRESPTSVNCQSNNQGSNAMNGLDPIETLNNEIERVLDFSSNNSQGGNAAPPVAVRNSRSLSTARSTYRNEAADTEEPQTVSAAMRTKAVVNLSRNDSNSSDAGVTEGLIPVQLARRHAASSRRQESPPIRLSEDIGRYFRPKRHEPIEIATDETATLENMQDEHSLNPNMATGRLEIRRPPLMELTESDLNTAREEEEDEEDEEEEGDDESVIEFPVAEQNATPLRNMAVQATTPRPAAPSPLVNIPFRPLTRPRPAPNPTLRPEEPSALRTPPSSDPARANLVYRGSPSGSPINQGLTRSQRSPRNAARLSTDRFADHGRRRSILDNGQTGSLGRRQVQHGRHGSQLTGRRNTLTLGHDDADAHLKDVLHGSHAHAEDQEGPGTQSSSVFPEIARESEEQQPQGNARWAHTLQTLLMRTPPPPETRLGRQTLGERYEDLSVAPGSDEAEGSTRAAKRRRVLSRTASSQGEEDQDPRRFLMKRQRSCTQGGRLKRLGSKRLPFETIPQDYVTTGLLLKLRVGMSDVSRMISKHVASGRGEQRRRESGMQFKSMDEVEEVDKLLREVVGLWMRERPSVEVEYTLRTGAKGKSRA</sequence>
<dbReference type="SUPFAM" id="SSF55874">
    <property type="entry name" value="ATPase domain of HSP90 chaperone/DNA topoisomerase II/histidine kinase"/>
    <property type="match status" value="1"/>
</dbReference>
<feature type="region of interest" description="Disordered" evidence="3">
    <location>
        <begin position="360"/>
        <end position="422"/>
    </location>
</feature>
<keyword evidence="2" id="KW-0227">DNA damage</keyword>
<dbReference type="GO" id="GO:0006298">
    <property type="term" value="P:mismatch repair"/>
    <property type="evidence" value="ECO:0007669"/>
    <property type="project" value="InterPro"/>
</dbReference>
<feature type="region of interest" description="Disordered" evidence="3">
    <location>
        <begin position="581"/>
        <end position="614"/>
    </location>
</feature>
<dbReference type="InterPro" id="IPR014762">
    <property type="entry name" value="DNA_mismatch_repair_CS"/>
</dbReference>
<dbReference type="SUPFAM" id="SSF54211">
    <property type="entry name" value="Ribosomal protein S5 domain 2-like"/>
    <property type="match status" value="1"/>
</dbReference>
<dbReference type="Proteomes" id="UP000287972">
    <property type="component" value="Unassembled WGS sequence"/>
</dbReference>
<feature type="compositionally biased region" description="Polar residues" evidence="3">
    <location>
        <begin position="455"/>
        <end position="467"/>
    </location>
</feature>
<dbReference type="GO" id="GO:0140664">
    <property type="term" value="F:ATP-dependent DNA damage sensor activity"/>
    <property type="evidence" value="ECO:0007669"/>
    <property type="project" value="InterPro"/>
</dbReference>
<dbReference type="FunFam" id="3.30.565.10:FF:000017">
    <property type="entry name" value="PMS1 homolog 1, mismatch repair system component"/>
    <property type="match status" value="1"/>
</dbReference>
<feature type="region of interest" description="Disordered" evidence="3">
    <location>
        <begin position="839"/>
        <end position="890"/>
    </location>
</feature>
<dbReference type="PANTHER" id="PTHR10073:SF41">
    <property type="entry name" value="MISMATCH REPAIR PROTEIN, PUTATIVE (AFU_ORTHOLOGUE AFUA_8G05820)-RELATED"/>
    <property type="match status" value="1"/>
</dbReference>
<evidence type="ECO:0000313" key="5">
    <source>
        <dbReference type="EMBL" id="RSL85730.1"/>
    </source>
</evidence>
<proteinExistence type="inferred from homology"/>
<reference evidence="5 6" key="1">
    <citation type="submission" date="2017-06" db="EMBL/GenBank/DDBJ databases">
        <title>Comparative genomic analysis of Ambrosia Fusariam Clade fungi.</title>
        <authorList>
            <person name="Stajich J.E."/>
            <person name="Carrillo J."/>
            <person name="Kijimoto T."/>
            <person name="Eskalen A."/>
            <person name="O'Donnell K."/>
            <person name="Kasson M."/>
        </authorList>
    </citation>
    <scope>NUCLEOTIDE SEQUENCE [LARGE SCALE GENOMIC DNA]</scope>
    <source>
        <strain evidence="5 6">NRRL62606</strain>
    </source>
</reference>
<gene>
    <name evidence="5" type="ORF">CEP51_003169</name>
</gene>
<dbReference type="PROSITE" id="PS00058">
    <property type="entry name" value="DNA_MISMATCH_REPAIR_1"/>
    <property type="match status" value="1"/>
</dbReference>
<feature type="compositionally biased region" description="Acidic residues" evidence="3">
    <location>
        <begin position="594"/>
        <end position="611"/>
    </location>
</feature>
<dbReference type="GO" id="GO:0030983">
    <property type="term" value="F:mismatched DNA binding"/>
    <property type="evidence" value="ECO:0007669"/>
    <property type="project" value="InterPro"/>
</dbReference>
<organism evidence="5 6">
    <name type="scientific">Fusarium floridanum</name>
    <dbReference type="NCBI Taxonomy" id="1325733"/>
    <lineage>
        <taxon>Eukaryota</taxon>
        <taxon>Fungi</taxon>
        <taxon>Dikarya</taxon>
        <taxon>Ascomycota</taxon>
        <taxon>Pezizomycotina</taxon>
        <taxon>Sordariomycetes</taxon>
        <taxon>Hypocreomycetidae</taxon>
        <taxon>Hypocreales</taxon>
        <taxon>Nectriaceae</taxon>
        <taxon>Fusarium</taxon>
        <taxon>Fusarium solani species complex</taxon>
    </lineage>
</organism>
<dbReference type="Pfam" id="PF01119">
    <property type="entry name" value="DNA_mis_repair"/>
    <property type="match status" value="1"/>
</dbReference>
<accession>A0A428S7E4</accession>
<dbReference type="GO" id="GO:0016887">
    <property type="term" value="F:ATP hydrolysis activity"/>
    <property type="evidence" value="ECO:0007669"/>
    <property type="project" value="InterPro"/>
</dbReference>
<dbReference type="InterPro" id="IPR038973">
    <property type="entry name" value="MutL/Mlh/Pms-like"/>
</dbReference>
<feature type="region of interest" description="Disordered" evidence="3">
    <location>
        <begin position="772"/>
        <end position="806"/>
    </location>
</feature>
<dbReference type="Gene3D" id="3.30.565.10">
    <property type="entry name" value="Histidine kinase-like ATPase, C-terminal domain"/>
    <property type="match status" value="1"/>
</dbReference>
<dbReference type="SMART" id="SM01340">
    <property type="entry name" value="DNA_mis_repair"/>
    <property type="match status" value="1"/>
</dbReference>
<dbReference type="NCBIfam" id="TIGR00585">
    <property type="entry name" value="mutl"/>
    <property type="match status" value="1"/>
</dbReference>
<evidence type="ECO:0000313" key="6">
    <source>
        <dbReference type="Proteomes" id="UP000287972"/>
    </source>
</evidence>
<dbReference type="Gene3D" id="3.30.230.10">
    <property type="match status" value="1"/>
</dbReference>
<evidence type="ECO:0000256" key="2">
    <source>
        <dbReference type="ARBA" id="ARBA00022763"/>
    </source>
</evidence>
<dbReference type="EMBL" id="NKCL01000050">
    <property type="protein sequence ID" value="RSL85730.1"/>
    <property type="molecule type" value="Genomic_DNA"/>
</dbReference>
<dbReference type="Pfam" id="PF13589">
    <property type="entry name" value="HATPase_c_3"/>
    <property type="match status" value="1"/>
</dbReference>
<feature type="region of interest" description="Disordered" evidence="3">
    <location>
        <begin position="438"/>
        <end position="479"/>
    </location>
</feature>
<evidence type="ECO:0000256" key="3">
    <source>
        <dbReference type="SAM" id="MobiDB-lite"/>
    </source>
</evidence>
<keyword evidence="6" id="KW-1185">Reference proteome</keyword>
<feature type="compositionally biased region" description="Polar residues" evidence="3">
    <location>
        <begin position="389"/>
        <end position="418"/>
    </location>
</feature>
<name>A0A428S7E4_9HYPO</name>
<feature type="region of interest" description="Disordered" evidence="3">
    <location>
        <begin position="632"/>
        <end position="753"/>
    </location>
</feature>
<dbReference type="CDD" id="cd03485">
    <property type="entry name" value="MutL_Trans_hPMS_1_like"/>
    <property type="match status" value="1"/>
</dbReference>
<comment type="similarity">
    <text evidence="1">Belongs to the DNA mismatch repair MutL/HexB family.</text>
</comment>